<evidence type="ECO:0000313" key="3">
    <source>
        <dbReference type="Proteomes" id="UP000233534"/>
    </source>
</evidence>
<accession>A0A2K9EBD6</accession>
<reference evidence="2 3" key="1">
    <citation type="submission" date="2017-12" db="EMBL/GenBank/DDBJ databases">
        <title>Complete genome sequence of Herbivorax saccincola GGR1, a novel Cellulosome-producing hydrolytic bacterium in a thermophilic biogas plant, established by Illumina and Nanopore MinION sequencing.</title>
        <authorList>
            <person name="Pechtl A."/>
            <person name="Ruckert C."/>
            <person name="Koeck D.E."/>
            <person name="Maus I."/>
            <person name="Winkler A."/>
            <person name="Kalinowski J."/>
            <person name="Puhler A."/>
            <person name="Schwarz W.W."/>
            <person name="Zverlov V.V."/>
            <person name="Schluter A."/>
            <person name="Liebl W."/>
        </authorList>
    </citation>
    <scope>NUCLEOTIDE SEQUENCE [LARGE SCALE GENOMIC DNA]</scope>
    <source>
        <strain evidence="3">SR1</strain>
    </source>
</reference>
<feature type="domain" description="Histidine kinase/HSP90-like ATPase" evidence="1">
    <location>
        <begin position="48"/>
        <end position="143"/>
    </location>
</feature>
<proteinExistence type="predicted"/>
<dbReference type="GO" id="GO:0004674">
    <property type="term" value="F:protein serine/threonine kinase activity"/>
    <property type="evidence" value="ECO:0007669"/>
    <property type="project" value="UniProtKB-EC"/>
</dbReference>
<keyword evidence="3" id="KW-1185">Reference proteome</keyword>
<dbReference type="SUPFAM" id="SSF55874">
    <property type="entry name" value="ATPase domain of HSP90 chaperone/DNA topoisomerase II/histidine kinase"/>
    <property type="match status" value="1"/>
</dbReference>
<dbReference type="SMART" id="SM00387">
    <property type="entry name" value="HATPase_c"/>
    <property type="match status" value="1"/>
</dbReference>
<dbReference type="Gene3D" id="3.30.565.10">
    <property type="entry name" value="Histidine kinase-like ATPase, C-terminal domain"/>
    <property type="match status" value="1"/>
</dbReference>
<dbReference type="EC" id="2.7.11.1" evidence="2"/>
<gene>
    <name evidence="2" type="primary">rsbT</name>
    <name evidence="2" type="ORF">HVS_02815</name>
</gene>
<name>A0A2K9EBD6_9FIRM</name>
<dbReference type="Proteomes" id="UP000233534">
    <property type="component" value="Chromosome"/>
</dbReference>
<organism evidence="2 3">
    <name type="scientific">Acetivibrio saccincola</name>
    <dbReference type="NCBI Taxonomy" id="1677857"/>
    <lineage>
        <taxon>Bacteria</taxon>
        <taxon>Bacillati</taxon>
        <taxon>Bacillota</taxon>
        <taxon>Clostridia</taxon>
        <taxon>Eubacteriales</taxon>
        <taxon>Oscillospiraceae</taxon>
        <taxon>Acetivibrio</taxon>
    </lineage>
</organism>
<dbReference type="EMBL" id="CP025197">
    <property type="protein sequence ID" value="AUG56515.1"/>
    <property type="molecule type" value="Genomic_DNA"/>
</dbReference>
<keyword evidence="2" id="KW-0808">Transferase</keyword>
<keyword evidence="2" id="KW-0418">Kinase</keyword>
<dbReference type="Pfam" id="PF02518">
    <property type="entry name" value="HATPase_c"/>
    <property type="match status" value="1"/>
</dbReference>
<evidence type="ECO:0000313" key="2">
    <source>
        <dbReference type="EMBL" id="AUG56515.1"/>
    </source>
</evidence>
<evidence type="ECO:0000259" key="1">
    <source>
        <dbReference type="SMART" id="SM00387"/>
    </source>
</evidence>
<sequence length="144" mass="15492">MSGSVMTREFVIPANDFAAAGEASSSVKRMLVQLGVDPLIVKKTAISMYEAEMNAVIHADGGKALLEIDSEKILIKIQDQGPGIPDLDKAMEEGYSTAPDEIREQGFGAGMGLPNMKRYSDKLDIKTEVGKGTTVEITIFLKQA</sequence>
<protein>
    <submittedName>
        <fullName evidence="2">Serine/threonine-protein kinase RsbT</fullName>
        <ecNumber evidence="2">2.7.11.1</ecNumber>
    </submittedName>
</protein>
<dbReference type="AlphaFoldDB" id="A0A2K9EBD6"/>
<dbReference type="InterPro" id="IPR003594">
    <property type="entry name" value="HATPase_dom"/>
</dbReference>
<dbReference type="KEGG" id="hsc:HVS_02815"/>
<dbReference type="InterPro" id="IPR036890">
    <property type="entry name" value="HATPase_C_sf"/>
</dbReference>